<evidence type="ECO:0000313" key="3">
    <source>
        <dbReference type="Ensembl" id="ENSOMEP00000002507.1"/>
    </source>
</evidence>
<dbReference type="Pfam" id="PF25339">
    <property type="entry name" value="C2_C2CD3_N"/>
    <property type="match status" value="1"/>
</dbReference>
<name>A0A3B3BBE4_ORYME</name>
<reference evidence="3" key="1">
    <citation type="submission" date="2025-08" db="UniProtKB">
        <authorList>
            <consortium name="Ensembl"/>
        </authorList>
    </citation>
    <scope>IDENTIFICATION</scope>
</reference>
<proteinExistence type="predicted"/>
<accession>A0A3B3BBE4</accession>
<dbReference type="PANTHER" id="PTHR21254:SF1">
    <property type="entry name" value="C2 DOMAIN-CONTAINING PROTEIN 3"/>
    <property type="match status" value="1"/>
</dbReference>
<dbReference type="GO" id="GO:0060271">
    <property type="term" value="P:cilium assembly"/>
    <property type="evidence" value="ECO:0007669"/>
    <property type="project" value="TreeGrafter"/>
</dbReference>
<feature type="region of interest" description="Disordered" evidence="1">
    <location>
        <begin position="172"/>
        <end position="211"/>
    </location>
</feature>
<feature type="compositionally biased region" description="Polar residues" evidence="1">
    <location>
        <begin position="173"/>
        <end position="186"/>
    </location>
</feature>
<dbReference type="GO" id="GO:0005814">
    <property type="term" value="C:centriole"/>
    <property type="evidence" value="ECO:0007669"/>
    <property type="project" value="TreeGrafter"/>
</dbReference>
<dbReference type="Ensembl" id="ENSOMET00000012365.1">
    <property type="protein sequence ID" value="ENSOMEP00000002507.1"/>
    <property type="gene ID" value="ENSOMEG00000003500.1"/>
</dbReference>
<feature type="compositionally biased region" description="Basic residues" evidence="1">
    <location>
        <begin position="1"/>
        <end position="17"/>
    </location>
</feature>
<dbReference type="GO" id="GO:0071539">
    <property type="term" value="P:protein localization to centrosome"/>
    <property type="evidence" value="ECO:0007669"/>
    <property type="project" value="TreeGrafter"/>
</dbReference>
<dbReference type="GO" id="GO:0061511">
    <property type="term" value="P:centriole elongation"/>
    <property type="evidence" value="ECO:0007669"/>
    <property type="project" value="TreeGrafter"/>
</dbReference>
<dbReference type="GO" id="GO:0034451">
    <property type="term" value="C:centriolar satellite"/>
    <property type="evidence" value="ECO:0007669"/>
    <property type="project" value="TreeGrafter"/>
</dbReference>
<feature type="region of interest" description="Disordered" evidence="1">
    <location>
        <begin position="1"/>
        <end position="27"/>
    </location>
</feature>
<dbReference type="InterPro" id="IPR057537">
    <property type="entry name" value="C2_C2CD3_N"/>
</dbReference>
<reference evidence="3" key="2">
    <citation type="submission" date="2025-09" db="UniProtKB">
        <authorList>
            <consortium name="Ensembl"/>
        </authorList>
    </citation>
    <scope>IDENTIFICATION</scope>
</reference>
<feature type="compositionally biased region" description="Low complexity" evidence="1">
    <location>
        <begin position="194"/>
        <end position="203"/>
    </location>
</feature>
<evidence type="ECO:0000313" key="4">
    <source>
        <dbReference type="Proteomes" id="UP000261560"/>
    </source>
</evidence>
<dbReference type="AlphaFoldDB" id="A0A3B3BBE4"/>
<sequence>MKSRKLKPVKPGSCKKKVSSDVSPSTSLPPLVEGQLRCFLCVTISRMLWTVQKVPSPTFVRLRWWGESSDGTHFFPRDGSQLSQKNIKTTSYFPVRCGPKQLTSYLTDMGSLMLEVLTKSDHLPVARAQVPGISHLSLSQPVSGFYTLVSPTSEKLGELQVSLSLEPLMEAYENSSSGPTANTSIDGLQHRSKSAGSGKESAGSSGGNTPRFLKDFVRPSYCFI</sequence>
<dbReference type="GeneTree" id="ENSGT00510000048072"/>
<protein>
    <submittedName>
        <fullName evidence="3">C2 domain containing 3 centriole elongation regulator</fullName>
    </submittedName>
</protein>
<feature type="domain" description="C2CD3 N-terminal C2" evidence="2">
    <location>
        <begin position="25"/>
        <end position="168"/>
    </location>
</feature>
<evidence type="ECO:0000259" key="2">
    <source>
        <dbReference type="Pfam" id="PF25339"/>
    </source>
</evidence>
<dbReference type="Proteomes" id="UP000261560">
    <property type="component" value="Unplaced"/>
</dbReference>
<organism evidence="3 4">
    <name type="scientific">Oryzias melastigma</name>
    <name type="common">Marine medaka</name>
    <dbReference type="NCBI Taxonomy" id="30732"/>
    <lineage>
        <taxon>Eukaryota</taxon>
        <taxon>Metazoa</taxon>
        <taxon>Chordata</taxon>
        <taxon>Craniata</taxon>
        <taxon>Vertebrata</taxon>
        <taxon>Euteleostomi</taxon>
        <taxon>Actinopterygii</taxon>
        <taxon>Neopterygii</taxon>
        <taxon>Teleostei</taxon>
        <taxon>Neoteleostei</taxon>
        <taxon>Acanthomorphata</taxon>
        <taxon>Ovalentaria</taxon>
        <taxon>Atherinomorphae</taxon>
        <taxon>Beloniformes</taxon>
        <taxon>Adrianichthyidae</taxon>
        <taxon>Oryziinae</taxon>
        <taxon>Oryzias</taxon>
    </lineage>
</organism>
<evidence type="ECO:0000256" key="1">
    <source>
        <dbReference type="SAM" id="MobiDB-lite"/>
    </source>
</evidence>
<keyword evidence="4" id="KW-1185">Reference proteome</keyword>
<dbReference type="PANTHER" id="PTHR21254">
    <property type="entry name" value="C2 DOMAIN-CONTAINING PROTEIN 3"/>
    <property type="match status" value="1"/>
</dbReference>